<dbReference type="EMBL" id="JH717884">
    <property type="protein sequence ID" value="EWY79292.1"/>
    <property type="molecule type" value="Genomic_DNA"/>
</dbReference>
<organism evidence="1 2">
    <name type="scientific">Fusarium oxysporum NRRL 32931</name>
    <dbReference type="NCBI Taxonomy" id="660029"/>
    <lineage>
        <taxon>Eukaryota</taxon>
        <taxon>Fungi</taxon>
        <taxon>Dikarya</taxon>
        <taxon>Ascomycota</taxon>
        <taxon>Pezizomycotina</taxon>
        <taxon>Sordariomycetes</taxon>
        <taxon>Hypocreomycetidae</taxon>
        <taxon>Hypocreales</taxon>
        <taxon>Nectriaceae</taxon>
        <taxon>Fusarium</taxon>
        <taxon>Fusarium oxysporum species complex</taxon>
    </lineage>
</organism>
<proteinExistence type="predicted"/>
<sequence length="42" mass="4603">MSEVTAYLLVSHSATILSDTTKIIANLFWSDNMPQNDTSLSS</sequence>
<gene>
    <name evidence="1" type="ORF">FOYG_17536</name>
</gene>
<dbReference type="HOGENOM" id="CLU_3260547_0_0_1"/>
<name>W9HAL4_FUSOX</name>
<dbReference type="AlphaFoldDB" id="W9HAL4"/>
<evidence type="ECO:0000313" key="1">
    <source>
        <dbReference type="EMBL" id="EWY79292.1"/>
    </source>
</evidence>
<accession>W9HAL4</accession>
<evidence type="ECO:0000313" key="2">
    <source>
        <dbReference type="Proteomes" id="UP000030753"/>
    </source>
</evidence>
<reference evidence="1 2" key="1">
    <citation type="submission" date="2011-06" db="EMBL/GenBank/DDBJ databases">
        <title>The Genome Sequence of Fusarium oxysporum FOSC 3-a.</title>
        <authorList>
            <consortium name="The Broad Institute Genome Sequencing Platform"/>
            <person name="Ma L.-J."/>
            <person name="Gale L.R."/>
            <person name="Schwartz D.C."/>
            <person name="Zhou S."/>
            <person name="Corby-Kistler H."/>
            <person name="Young S.K."/>
            <person name="Zeng Q."/>
            <person name="Gargeya S."/>
            <person name="Fitzgerald M."/>
            <person name="Haas B."/>
            <person name="Abouelleil A."/>
            <person name="Alvarado L."/>
            <person name="Arachchi H.M."/>
            <person name="Berlin A."/>
            <person name="Brown A."/>
            <person name="Chapman S.B."/>
            <person name="Chen Z."/>
            <person name="Dunbar C."/>
            <person name="Freedman E."/>
            <person name="Gearin G."/>
            <person name="Gellesch M."/>
            <person name="Goldberg J."/>
            <person name="Griggs A."/>
            <person name="Gujja S."/>
            <person name="Heiman D."/>
            <person name="Howarth C."/>
            <person name="Larson L."/>
            <person name="Lui A."/>
            <person name="MacDonald P.J.P."/>
            <person name="Mehta T."/>
            <person name="Montmayeur A."/>
            <person name="Murphy C."/>
            <person name="Neiman D."/>
            <person name="Pearson M."/>
            <person name="Priest M."/>
            <person name="Roberts A."/>
            <person name="Saif S."/>
            <person name="Shea T."/>
            <person name="Shenoy N."/>
            <person name="Sisk P."/>
            <person name="Stolte C."/>
            <person name="Sykes S."/>
            <person name="Wortman J."/>
            <person name="Nusbaum C."/>
            <person name="Birren B."/>
        </authorList>
    </citation>
    <scope>NUCLEOTIDE SEQUENCE [LARGE SCALE GENOMIC DNA]</scope>
    <source>
        <strain evidence="2">FOSC 3-a</strain>
    </source>
</reference>
<dbReference type="Proteomes" id="UP000030753">
    <property type="component" value="Unassembled WGS sequence"/>
</dbReference>
<protein>
    <submittedName>
        <fullName evidence="1">Uncharacterized protein</fullName>
    </submittedName>
</protein>